<feature type="compositionally biased region" description="Basic and acidic residues" evidence="4">
    <location>
        <begin position="23"/>
        <end position="32"/>
    </location>
</feature>
<dbReference type="Gene3D" id="2.30.30.140">
    <property type="match status" value="1"/>
</dbReference>
<evidence type="ECO:0008006" key="7">
    <source>
        <dbReference type="Google" id="ProtNLM"/>
    </source>
</evidence>
<accession>A0ABQ6MS63</accession>
<evidence type="ECO:0000313" key="5">
    <source>
        <dbReference type="EMBL" id="GMI31193.1"/>
    </source>
</evidence>
<feature type="region of interest" description="Disordered" evidence="4">
    <location>
        <begin position="348"/>
        <end position="384"/>
    </location>
</feature>
<feature type="repeat" description="ANK" evidence="3">
    <location>
        <begin position="182"/>
        <end position="214"/>
    </location>
</feature>
<comment type="caution">
    <text evidence="5">The sequence shown here is derived from an EMBL/GenBank/DDBJ whole genome shotgun (WGS) entry which is preliminary data.</text>
</comment>
<keyword evidence="2 3" id="KW-0040">ANK repeat</keyword>
<dbReference type="SUPFAM" id="SSF63748">
    <property type="entry name" value="Tudor/PWWP/MBT"/>
    <property type="match status" value="1"/>
</dbReference>
<evidence type="ECO:0000256" key="1">
    <source>
        <dbReference type="ARBA" id="ARBA00022737"/>
    </source>
</evidence>
<dbReference type="PANTHER" id="PTHR24198">
    <property type="entry name" value="ANKYRIN REPEAT AND PROTEIN KINASE DOMAIN-CONTAINING PROTEIN"/>
    <property type="match status" value="1"/>
</dbReference>
<name>A0ABQ6MS63_9STRA</name>
<dbReference type="Pfam" id="PF12796">
    <property type="entry name" value="Ank_2"/>
    <property type="match status" value="1"/>
</dbReference>
<dbReference type="SMART" id="SM00248">
    <property type="entry name" value="ANK"/>
    <property type="match status" value="3"/>
</dbReference>
<evidence type="ECO:0000256" key="2">
    <source>
        <dbReference type="ARBA" id="ARBA00023043"/>
    </source>
</evidence>
<dbReference type="CDD" id="cd04508">
    <property type="entry name" value="Tudor_SF"/>
    <property type="match status" value="1"/>
</dbReference>
<dbReference type="PANTHER" id="PTHR24198:SF165">
    <property type="entry name" value="ANKYRIN REPEAT-CONTAINING PROTEIN-RELATED"/>
    <property type="match status" value="1"/>
</dbReference>
<dbReference type="Pfam" id="PF00023">
    <property type="entry name" value="Ank"/>
    <property type="match status" value="1"/>
</dbReference>
<dbReference type="PROSITE" id="PS50088">
    <property type="entry name" value="ANK_REPEAT"/>
    <property type="match status" value="1"/>
</dbReference>
<feature type="compositionally biased region" description="Polar residues" evidence="4">
    <location>
        <begin position="33"/>
        <end position="42"/>
    </location>
</feature>
<sequence>MGRDRREAIANVTKPPTETPAEEAAREARERTMSSLKRQPTFHNEKHGRVELEGLGLQDYTRDEVKGKAKLLQVLQTNDHEWAHLLFFEAEKKHLTWMHEGWYGQSPWSTACMWGSTRCLKEMLKFRSVDKVGQTSAGQSPLFQAVNNNQLDAVKWLVERRDIEGKELTNLPVYDLEECTKDGRTPLWQAAYKGYRPIVEYLLSKGANILRLSNPAANAHFARKKFRADDVAHLLPHMERVKIVSVGDGHDLHRLLEGDEVEARYGGGSKFYPAHITKVHPNHTYDLLYKDGGQESRVEKKMIHKIIHEEEMQQEVDEESDDDPDDRAAIAALAGGAAPVVALAEGGGAEEGDAGAAPAGGDAPPPPEGESAALVAAPPATPKKPPVKVRVRFVHDGREADTTADRLRATPWLGTLPSEAAKGQEHFELYHWLLGREEEVRKGAKKKFKAVGKLTGALLAGRDETKYEGMV</sequence>
<reference evidence="5 6" key="1">
    <citation type="journal article" date="2023" name="Commun. Biol.">
        <title>Genome analysis of Parmales, the sister group of diatoms, reveals the evolutionary specialization of diatoms from phago-mixotrophs to photoautotrophs.</title>
        <authorList>
            <person name="Ban H."/>
            <person name="Sato S."/>
            <person name="Yoshikawa S."/>
            <person name="Yamada K."/>
            <person name="Nakamura Y."/>
            <person name="Ichinomiya M."/>
            <person name="Sato N."/>
            <person name="Blanc-Mathieu R."/>
            <person name="Endo H."/>
            <person name="Kuwata A."/>
            <person name="Ogata H."/>
        </authorList>
    </citation>
    <scope>NUCLEOTIDE SEQUENCE [LARGE SCALE GENOMIC DNA]</scope>
</reference>
<dbReference type="Proteomes" id="UP001165060">
    <property type="component" value="Unassembled WGS sequence"/>
</dbReference>
<evidence type="ECO:0000256" key="3">
    <source>
        <dbReference type="PROSITE-ProRule" id="PRU00023"/>
    </source>
</evidence>
<proteinExistence type="predicted"/>
<organism evidence="5 6">
    <name type="scientific">Tetraparma gracilis</name>
    <dbReference type="NCBI Taxonomy" id="2962635"/>
    <lineage>
        <taxon>Eukaryota</taxon>
        <taxon>Sar</taxon>
        <taxon>Stramenopiles</taxon>
        <taxon>Ochrophyta</taxon>
        <taxon>Bolidophyceae</taxon>
        <taxon>Parmales</taxon>
        <taxon>Triparmaceae</taxon>
        <taxon>Tetraparma</taxon>
    </lineage>
</organism>
<evidence type="ECO:0000313" key="6">
    <source>
        <dbReference type="Proteomes" id="UP001165060"/>
    </source>
</evidence>
<dbReference type="InterPro" id="IPR002110">
    <property type="entry name" value="Ankyrin_rpt"/>
</dbReference>
<feature type="region of interest" description="Disordered" evidence="4">
    <location>
        <begin position="1"/>
        <end position="47"/>
    </location>
</feature>
<dbReference type="EMBL" id="BRYB01001689">
    <property type="protein sequence ID" value="GMI31193.1"/>
    <property type="molecule type" value="Genomic_DNA"/>
</dbReference>
<feature type="compositionally biased region" description="Low complexity" evidence="4">
    <location>
        <begin position="369"/>
        <end position="378"/>
    </location>
</feature>
<gene>
    <name evidence="5" type="ORF">TeGR_g8884</name>
</gene>
<dbReference type="SUPFAM" id="SSF48403">
    <property type="entry name" value="Ankyrin repeat"/>
    <property type="match status" value="1"/>
</dbReference>
<keyword evidence="6" id="KW-1185">Reference proteome</keyword>
<dbReference type="InterPro" id="IPR036770">
    <property type="entry name" value="Ankyrin_rpt-contain_sf"/>
</dbReference>
<keyword evidence="1" id="KW-0677">Repeat</keyword>
<evidence type="ECO:0000256" key="4">
    <source>
        <dbReference type="SAM" id="MobiDB-lite"/>
    </source>
</evidence>
<protein>
    <recommendedName>
        <fullName evidence="7">Ankyrin repeat-containing domain protein</fullName>
    </recommendedName>
</protein>
<dbReference type="Gene3D" id="1.25.40.20">
    <property type="entry name" value="Ankyrin repeat-containing domain"/>
    <property type="match status" value="1"/>
</dbReference>
<dbReference type="PROSITE" id="PS50297">
    <property type="entry name" value="ANK_REP_REGION"/>
    <property type="match status" value="1"/>
</dbReference>